<feature type="domain" description="Response regulatory" evidence="7">
    <location>
        <begin position="4"/>
        <end position="120"/>
    </location>
</feature>
<dbReference type="GO" id="GO:0003677">
    <property type="term" value="F:DNA binding"/>
    <property type="evidence" value="ECO:0007669"/>
    <property type="project" value="UniProtKB-KW"/>
</dbReference>
<evidence type="ECO:0000259" key="6">
    <source>
        <dbReference type="PROSITE" id="PS50043"/>
    </source>
</evidence>
<dbReference type="PANTHER" id="PTHR43214:SF24">
    <property type="entry name" value="TRANSCRIPTIONAL REGULATORY PROTEIN NARL-RELATED"/>
    <property type="match status" value="1"/>
</dbReference>
<accession>A0A370IBL2</accession>
<dbReference type="InterPro" id="IPR016032">
    <property type="entry name" value="Sig_transdc_resp-reg_C-effctor"/>
</dbReference>
<dbReference type="EMBL" id="QQBC01000002">
    <property type="protein sequence ID" value="RDI68000.1"/>
    <property type="molecule type" value="Genomic_DNA"/>
</dbReference>
<evidence type="ECO:0000256" key="1">
    <source>
        <dbReference type="ARBA" id="ARBA00022553"/>
    </source>
</evidence>
<dbReference type="PRINTS" id="PR00038">
    <property type="entry name" value="HTHLUXR"/>
</dbReference>
<dbReference type="InterPro" id="IPR011006">
    <property type="entry name" value="CheY-like_superfamily"/>
</dbReference>
<reference evidence="8 9" key="1">
    <citation type="submission" date="2018-07" db="EMBL/GenBank/DDBJ databases">
        <title>Genomic Encyclopedia of Type Strains, Phase IV (KMG-IV): sequencing the most valuable type-strain genomes for metagenomic binning, comparative biology and taxonomic classification.</title>
        <authorList>
            <person name="Goeker M."/>
        </authorList>
    </citation>
    <scope>NUCLEOTIDE SEQUENCE [LARGE SCALE GENOMIC DNA]</scope>
    <source>
        <strain evidence="8 9">DSM 44290</strain>
    </source>
</reference>
<feature type="modified residue" description="4-aspartylphosphate" evidence="5">
    <location>
        <position position="55"/>
    </location>
</feature>
<dbReference type="STRING" id="1210086.GCA_001613105_00977"/>
<keyword evidence="1 5" id="KW-0597">Phosphoprotein</keyword>
<evidence type="ECO:0000256" key="2">
    <source>
        <dbReference type="ARBA" id="ARBA00023015"/>
    </source>
</evidence>
<dbReference type="PANTHER" id="PTHR43214">
    <property type="entry name" value="TWO-COMPONENT RESPONSE REGULATOR"/>
    <property type="match status" value="1"/>
</dbReference>
<dbReference type="InterPro" id="IPR000792">
    <property type="entry name" value="Tscrpt_reg_LuxR_C"/>
</dbReference>
<dbReference type="Pfam" id="PF00072">
    <property type="entry name" value="Response_reg"/>
    <property type="match status" value="1"/>
</dbReference>
<gene>
    <name evidence="8" type="ORF">DFR76_102401</name>
</gene>
<protein>
    <submittedName>
        <fullName evidence="8">LuxR family two component transcriptional regulator</fullName>
    </submittedName>
</protein>
<dbReference type="PROSITE" id="PS50043">
    <property type="entry name" value="HTH_LUXR_2"/>
    <property type="match status" value="1"/>
</dbReference>
<proteinExistence type="predicted"/>
<organism evidence="8 9">
    <name type="scientific">Nocardia pseudobrasiliensis</name>
    <dbReference type="NCBI Taxonomy" id="45979"/>
    <lineage>
        <taxon>Bacteria</taxon>
        <taxon>Bacillati</taxon>
        <taxon>Actinomycetota</taxon>
        <taxon>Actinomycetes</taxon>
        <taxon>Mycobacteriales</taxon>
        <taxon>Nocardiaceae</taxon>
        <taxon>Nocardia</taxon>
    </lineage>
</organism>
<evidence type="ECO:0000256" key="3">
    <source>
        <dbReference type="ARBA" id="ARBA00023125"/>
    </source>
</evidence>
<evidence type="ECO:0000256" key="4">
    <source>
        <dbReference type="ARBA" id="ARBA00023163"/>
    </source>
</evidence>
<dbReference type="SMART" id="SM00421">
    <property type="entry name" value="HTH_LUXR"/>
    <property type="match status" value="1"/>
</dbReference>
<dbReference type="CDD" id="cd17535">
    <property type="entry name" value="REC_NarL-like"/>
    <property type="match status" value="1"/>
</dbReference>
<dbReference type="InterPro" id="IPR039420">
    <property type="entry name" value="WalR-like"/>
</dbReference>
<keyword evidence="4" id="KW-0804">Transcription</keyword>
<dbReference type="SUPFAM" id="SSF46894">
    <property type="entry name" value="C-terminal effector domain of the bipartite response regulators"/>
    <property type="match status" value="1"/>
</dbReference>
<sequence length="216" mass="22286">MTISVLVAEDEALVRAGCVMLLGAAADIEVAGEVGDGAAAVEAVKVLAPQVVLMDLRMPILDGVEATRAITALPDAPAVLVLTTFHEDAAVQEALTAGASGFLLKHAAPADLVQAIRRCAAGDGWLDPTIVGSVLSAFRRAGPRAVTAPALLSTLTAREREVLVLMASGRSNAEISAELFISEATTRTHVAHVIAKTASRDRTQAVVLAYRSGLMG</sequence>
<name>A0A370IBL2_9NOCA</name>
<dbReference type="AlphaFoldDB" id="A0A370IBL2"/>
<dbReference type="Gene3D" id="3.40.50.2300">
    <property type="match status" value="1"/>
</dbReference>
<evidence type="ECO:0000256" key="5">
    <source>
        <dbReference type="PROSITE-ProRule" id="PRU00169"/>
    </source>
</evidence>
<keyword evidence="9" id="KW-1185">Reference proteome</keyword>
<dbReference type="InterPro" id="IPR058245">
    <property type="entry name" value="NreC/VraR/RcsB-like_REC"/>
</dbReference>
<keyword evidence="2" id="KW-0805">Transcription regulation</keyword>
<keyword evidence="3" id="KW-0238">DNA-binding</keyword>
<dbReference type="CDD" id="cd06170">
    <property type="entry name" value="LuxR_C_like"/>
    <property type="match status" value="1"/>
</dbReference>
<dbReference type="RefSeq" id="WP_067992418.1">
    <property type="nucleotide sequence ID" value="NZ_QQBC01000002.1"/>
</dbReference>
<dbReference type="Proteomes" id="UP000254869">
    <property type="component" value="Unassembled WGS sequence"/>
</dbReference>
<comment type="caution">
    <text evidence="8">The sequence shown here is derived from an EMBL/GenBank/DDBJ whole genome shotgun (WGS) entry which is preliminary data.</text>
</comment>
<dbReference type="GO" id="GO:0006355">
    <property type="term" value="P:regulation of DNA-templated transcription"/>
    <property type="evidence" value="ECO:0007669"/>
    <property type="project" value="InterPro"/>
</dbReference>
<evidence type="ECO:0000259" key="7">
    <source>
        <dbReference type="PROSITE" id="PS50110"/>
    </source>
</evidence>
<feature type="domain" description="HTH luxR-type" evidence="6">
    <location>
        <begin position="148"/>
        <end position="213"/>
    </location>
</feature>
<dbReference type="SUPFAM" id="SSF52172">
    <property type="entry name" value="CheY-like"/>
    <property type="match status" value="1"/>
</dbReference>
<dbReference type="Pfam" id="PF00196">
    <property type="entry name" value="GerE"/>
    <property type="match status" value="1"/>
</dbReference>
<dbReference type="SMART" id="SM00448">
    <property type="entry name" value="REC"/>
    <property type="match status" value="1"/>
</dbReference>
<evidence type="ECO:0000313" key="9">
    <source>
        <dbReference type="Proteomes" id="UP000254869"/>
    </source>
</evidence>
<evidence type="ECO:0000313" key="8">
    <source>
        <dbReference type="EMBL" id="RDI68000.1"/>
    </source>
</evidence>
<dbReference type="GO" id="GO:0000160">
    <property type="term" value="P:phosphorelay signal transduction system"/>
    <property type="evidence" value="ECO:0007669"/>
    <property type="project" value="InterPro"/>
</dbReference>
<dbReference type="InterPro" id="IPR001789">
    <property type="entry name" value="Sig_transdc_resp-reg_receiver"/>
</dbReference>
<dbReference type="PROSITE" id="PS50110">
    <property type="entry name" value="RESPONSE_REGULATORY"/>
    <property type="match status" value="1"/>
</dbReference>